<evidence type="ECO:0000313" key="6">
    <source>
        <dbReference type="Proteomes" id="UP000005226"/>
    </source>
</evidence>
<dbReference type="InParanoid" id="A0A674PC93"/>
<evidence type="ECO:0000313" key="5">
    <source>
        <dbReference type="Ensembl" id="ENSTRUP00000083224.1"/>
    </source>
</evidence>
<accession>A0A674PC93</accession>
<dbReference type="PROSITE" id="PS50835">
    <property type="entry name" value="IG_LIKE"/>
    <property type="match status" value="2"/>
</dbReference>
<protein>
    <submittedName>
        <fullName evidence="5">Sialoadhesin-like</fullName>
    </submittedName>
</protein>
<feature type="domain" description="Ig-like" evidence="4">
    <location>
        <begin position="140"/>
        <end position="232"/>
    </location>
</feature>
<keyword evidence="2" id="KW-1133">Transmembrane helix</keyword>
<dbReference type="InterPro" id="IPR007110">
    <property type="entry name" value="Ig-like_dom"/>
</dbReference>
<keyword evidence="1" id="KW-1015">Disulfide bond</keyword>
<organism evidence="5 6">
    <name type="scientific">Takifugu rubripes</name>
    <name type="common">Japanese pufferfish</name>
    <name type="synonym">Fugu rubripes</name>
    <dbReference type="NCBI Taxonomy" id="31033"/>
    <lineage>
        <taxon>Eukaryota</taxon>
        <taxon>Metazoa</taxon>
        <taxon>Chordata</taxon>
        <taxon>Craniata</taxon>
        <taxon>Vertebrata</taxon>
        <taxon>Euteleostomi</taxon>
        <taxon>Actinopterygii</taxon>
        <taxon>Neopterygii</taxon>
        <taxon>Teleostei</taxon>
        <taxon>Neoteleostei</taxon>
        <taxon>Acanthomorphata</taxon>
        <taxon>Eupercaria</taxon>
        <taxon>Tetraodontiformes</taxon>
        <taxon>Tetradontoidea</taxon>
        <taxon>Tetraodontidae</taxon>
        <taxon>Takifugu</taxon>
    </lineage>
</organism>
<keyword evidence="6" id="KW-1185">Reference proteome</keyword>
<evidence type="ECO:0000256" key="3">
    <source>
        <dbReference type="SAM" id="SignalP"/>
    </source>
</evidence>
<keyword evidence="2" id="KW-0812">Transmembrane</keyword>
<dbReference type="Ensembl" id="ENSTRUT00000067087.1">
    <property type="protein sequence ID" value="ENSTRUP00000083224.1"/>
    <property type="gene ID" value="ENSTRUG00000022584.2"/>
</dbReference>
<dbReference type="SUPFAM" id="SSF48726">
    <property type="entry name" value="Immunoglobulin"/>
    <property type="match status" value="2"/>
</dbReference>
<feature type="transmembrane region" description="Helical" evidence="2">
    <location>
        <begin position="340"/>
        <end position="359"/>
    </location>
</feature>
<sequence>MGVGLWLISLLMSLQQAGVSNGIWNLELPDAVLGFYGSCVMVPCRFSVPEQMNPDLLSCSNGGIWRARAIGGPLVIGPGVALPQGEITGDVRNQSCTTVFSRLPEEESHMFFFRLDCSKILKFTYINATRIRLQRDPPPPQLNPMRLFQEGERVMLECSVPVPCPDLPPSITWLPPGDFISKQSHLHQNEDELLTLTSTLTFIASANHHNRSITCSASYPLQNGSTLGPSASTQVLDVQYAPRFTEALVHRTGSKDQTLALVCLSDANPPVSVYSWYRTRDGGQLTLQGEGALLILTASPFGSDEFLCKAANKIGSQRSRPVPLPAGVTTGSGLPSGVPYVLFGLLLLLHVLMVTVNVYKYRRLSVRLQQLELPKENTYANLRTDTLVSDYDQIQVPAICSDPPSQKVNGKSNVYND</sequence>
<dbReference type="OMA" id="PCHFEVP"/>
<dbReference type="Pfam" id="PF08205">
    <property type="entry name" value="C2-set_2"/>
    <property type="match status" value="1"/>
</dbReference>
<evidence type="ECO:0000256" key="1">
    <source>
        <dbReference type="ARBA" id="ARBA00023157"/>
    </source>
</evidence>
<proteinExistence type="predicted"/>
<dbReference type="InterPro" id="IPR013162">
    <property type="entry name" value="CD80_C2-set"/>
</dbReference>
<evidence type="ECO:0000259" key="4">
    <source>
        <dbReference type="PROSITE" id="PS50835"/>
    </source>
</evidence>
<reference evidence="5" key="2">
    <citation type="submission" date="2025-08" db="UniProtKB">
        <authorList>
            <consortium name="Ensembl"/>
        </authorList>
    </citation>
    <scope>IDENTIFICATION</scope>
</reference>
<reference evidence="5" key="3">
    <citation type="submission" date="2025-09" db="UniProtKB">
        <authorList>
            <consortium name="Ensembl"/>
        </authorList>
    </citation>
    <scope>IDENTIFICATION</scope>
</reference>
<reference evidence="5 6" key="1">
    <citation type="journal article" date="2011" name="Genome Biol. Evol.">
        <title>Integration of the genetic map and genome assembly of fugu facilitates insights into distinct features of genome evolution in teleosts and mammals.</title>
        <authorList>
            <person name="Kai W."/>
            <person name="Kikuchi K."/>
            <person name="Tohari S."/>
            <person name="Chew A.K."/>
            <person name="Tay A."/>
            <person name="Fujiwara A."/>
            <person name="Hosoya S."/>
            <person name="Suetake H."/>
            <person name="Naruse K."/>
            <person name="Brenner S."/>
            <person name="Suzuki Y."/>
            <person name="Venkatesh B."/>
        </authorList>
    </citation>
    <scope>NUCLEOTIDE SEQUENCE [LARGE SCALE GENOMIC DNA]</scope>
</reference>
<evidence type="ECO:0000256" key="2">
    <source>
        <dbReference type="SAM" id="Phobius"/>
    </source>
</evidence>
<feature type="signal peptide" evidence="3">
    <location>
        <begin position="1"/>
        <end position="22"/>
    </location>
</feature>
<name>A0A674PC93_TAKRU</name>
<dbReference type="PANTHER" id="PTHR46484:SF8">
    <property type="entry name" value="B-CELL RECEPTOR CD22-LIKE-RELATED"/>
    <property type="match status" value="1"/>
</dbReference>
<keyword evidence="3" id="KW-0732">Signal</keyword>
<dbReference type="InterPro" id="IPR013783">
    <property type="entry name" value="Ig-like_fold"/>
</dbReference>
<dbReference type="Proteomes" id="UP000005226">
    <property type="component" value="Chromosome 12"/>
</dbReference>
<gene>
    <name evidence="5" type="primary">LOC101077497</name>
</gene>
<dbReference type="GeneTree" id="ENSGT01150000286924"/>
<dbReference type="InterPro" id="IPR036179">
    <property type="entry name" value="Ig-like_dom_sf"/>
</dbReference>
<dbReference type="PANTHER" id="PTHR46484">
    <property type="entry name" value="SI:CH211-171H4.5-RELATED"/>
    <property type="match status" value="1"/>
</dbReference>
<dbReference type="Gene3D" id="2.60.40.10">
    <property type="entry name" value="Immunoglobulins"/>
    <property type="match status" value="2"/>
</dbReference>
<feature type="domain" description="Ig-like" evidence="4">
    <location>
        <begin position="242"/>
        <end position="323"/>
    </location>
</feature>
<feature type="chain" id="PRO_5025388036" evidence="3">
    <location>
        <begin position="23"/>
        <end position="417"/>
    </location>
</feature>
<dbReference type="AlphaFoldDB" id="A0A674PC93"/>
<keyword evidence="2" id="KW-0472">Membrane</keyword>